<proteinExistence type="inferred from homology"/>
<evidence type="ECO:0000256" key="1">
    <source>
        <dbReference type="ARBA" id="ARBA00010098"/>
    </source>
</evidence>
<comment type="similarity">
    <text evidence="1">Belongs to the RRN3 family.</text>
</comment>
<dbReference type="InterPro" id="IPR007991">
    <property type="entry name" value="RNA_pol_I_trans_ini_fac_RRN3"/>
</dbReference>
<dbReference type="GO" id="GO:0001042">
    <property type="term" value="F:RNA polymerase I core binding"/>
    <property type="evidence" value="ECO:0007669"/>
    <property type="project" value="TreeGrafter"/>
</dbReference>
<keyword evidence="3" id="KW-1185">Reference proteome</keyword>
<protein>
    <submittedName>
        <fullName evidence="2">Uncharacterized protein</fullName>
    </submittedName>
</protein>
<dbReference type="PANTHER" id="PTHR12790">
    <property type="entry name" value="TRANSCRIPTION INITIATION FACTOR IA RRN3"/>
    <property type="match status" value="1"/>
</dbReference>
<name>A0AAE1MJR8_9FABA</name>
<dbReference type="GO" id="GO:0006361">
    <property type="term" value="P:transcription initiation at RNA polymerase I promoter"/>
    <property type="evidence" value="ECO:0007669"/>
    <property type="project" value="InterPro"/>
</dbReference>
<dbReference type="EMBL" id="JAWXYG010000007">
    <property type="protein sequence ID" value="KAK4267909.1"/>
    <property type="molecule type" value="Genomic_DNA"/>
</dbReference>
<evidence type="ECO:0000313" key="2">
    <source>
        <dbReference type="EMBL" id="KAK4267909.1"/>
    </source>
</evidence>
<dbReference type="PANTHER" id="PTHR12790:SF0">
    <property type="entry name" value="RNA POLYMERASE I-SPECIFIC TRANSCRIPTION INITIATION FACTOR RRN3-RELATED"/>
    <property type="match status" value="1"/>
</dbReference>
<dbReference type="GO" id="GO:0001181">
    <property type="term" value="F:RNA polymerase I general transcription initiation factor activity"/>
    <property type="evidence" value="ECO:0007669"/>
    <property type="project" value="InterPro"/>
</dbReference>
<accession>A0AAE1MJR8</accession>
<evidence type="ECO:0000313" key="3">
    <source>
        <dbReference type="Proteomes" id="UP001293593"/>
    </source>
</evidence>
<dbReference type="GO" id="GO:0005634">
    <property type="term" value="C:nucleus"/>
    <property type="evidence" value="ECO:0007669"/>
    <property type="project" value="TreeGrafter"/>
</dbReference>
<dbReference type="AlphaFoldDB" id="A0AAE1MJR8"/>
<sequence>MWNYGTDVMDALLELIIFLAVSDGKYVDMCLDMLVRNFVPPSYFMKMLKQLCGAIGESVGVMMLPTLVDMMIDLDVEIGWDGNLQDEDEFHQKNFCHCSRSPTGERGTNN</sequence>
<comment type="caution">
    <text evidence="2">The sequence shown here is derived from an EMBL/GenBank/DDBJ whole genome shotgun (WGS) entry which is preliminary data.</text>
</comment>
<gene>
    <name evidence="2" type="ORF">QN277_024631</name>
</gene>
<dbReference type="Proteomes" id="UP001293593">
    <property type="component" value="Unassembled WGS sequence"/>
</dbReference>
<organism evidence="2 3">
    <name type="scientific">Acacia crassicarpa</name>
    <name type="common">northern wattle</name>
    <dbReference type="NCBI Taxonomy" id="499986"/>
    <lineage>
        <taxon>Eukaryota</taxon>
        <taxon>Viridiplantae</taxon>
        <taxon>Streptophyta</taxon>
        <taxon>Embryophyta</taxon>
        <taxon>Tracheophyta</taxon>
        <taxon>Spermatophyta</taxon>
        <taxon>Magnoliopsida</taxon>
        <taxon>eudicotyledons</taxon>
        <taxon>Gunneridae</taxon>
        <taxon>Pentapetalae</taxon>
        <taxon>rosids</taxon>
        <taxon>fabids</taxon>
        <taxon>Fabales</taxon>
        <taxon>Fabaceae</taxon>
        <taxon>Caesalpinioideae</taxon>
        <taxon>mimosoid clade</taxon>
        <taxon>Acacieae</taxon>
        <taxon>Acacia</taxon>
    </lineage>
</organism>
<reference evidence="2" key="1">
    <citation type="submission" date="2023-10" db="EMBL/GenBank/DDBJ databases">
        <title>Chromosome-level genome of the transformable northern wattle, Acacia crassicarpa.</title>
        <authorList>
            <person name="Massaro I."/>
            <person name="Sinha N.R."/>
            <person name="Poethig S."/>
            <person name="Leichty A.R."/>
        </authorList>
    </citation>
    <scope>NUCLEOTIDE SEQUENCE</scope>
    <source>
        <strain evidence="2">Acra3RX</strain>
        <tissue evidence="2">Leaf</tissue>
    </source>
</reference>